<dbReference type="RefSeq" id="WP_282757277.1">
    <property type="nucleotide sequence ID" value="NZ_JASCTH010000002.1"/>
</dbReference>
<feature type="transmembrane region" description="Helical" evidence="7">
    <location>
        <begin position="59"/>
        <end position="76"/>
    </location>
</feature>
<evidence type="ECO:0000256" key="2">
    <source>
        <dbReference type="ARBA" id="ARBA00022516"/>
    </source>
</evidence>
<evidence type="ECO:0000256" key="7">
    <source>
        <dbReference type="SAM" id="Phobius"/>
    </source>
</evidence>
<dbReference type="PANTHER" id="PTHR10434">
    <property type="entry name" value="1-ACYL-SN-GLYCEROL-3-PHOSPHATE ACYLTRANSFERASE"/>
    <property type="match status" value="1"/>
</dbReference>
<keyword evidence="2" id="KW-0444">Lipid biosynthesis</keyword>
<evidence type="ECO:0000256" key="5">
    <source>
        <dbReference type="ARBA" id="ARBA00023315"/>
    </source>
</evidence>
<accession>A0ABT6WDT4</accession>
<name>A0ABT6WDT4_9ACTN</name>
<evidence type="ECO:0000313" key="9">
    <source>
        <dbReference type="EMBL" id="MDI6097868.1"/>
    </source>
</evidence>
<comment type="caution">
    <text evidence="9">The sequence shown here is derived from an EMBL/GenBank/DDBJ whole genome shotgun (WGS) entry which is preliminary data.</text>
</comment>
<evidence type="ECO:0000256" key="3">
    <source>
        <dbReference type="ARBA" id="ARBA00022679"/>
    </source>
</evidence>
<organism evidence="9 10">
    <name type="scientific">Actinoplanes sandaracinus</name>
    <dbReference type="NCBI Taxonomy" id="3045177"/>
    <lineage>
        <taxon>Bacteria</taxon>
        <taxon>Bacillati</taxon>
        <taxon>Actinomycetota</taxon>
        <taxon>Actinomycetes</taxon>
        <taxon>Micromonosporales</taxon>
        <taxon>Micromonosporaceae</taxon>
        <taxon>Actinoplanes</taxon>
    </lineage>
</organism>
<keyword evidence="10" id="KW-1185">Reference proteome</keyword>
<dbReference type="PANTHER" id="PTHR10434:SF64">
    <property type="entry name" value="1-ACYL-SN-GLYCEROL-3-PHOSPHATE ACYLTRANSFERASE-RELATED"/>
    <property type="match status" value="1"/>
</dbReference>
<keyword evidence="5 9" id="KW-0012">Acyltransferase</keyword>
<evidence type="ECO:0000256" key="6">
    <source>
        <dbReference type="SAM" id="MobiDB-lite"/>
    </source>
</evidence>
<feature type="domain" description="Phospholipid/glycerol acyltransferase" evidence="8">
    <location>
        <begin position="111"/>
        <end position="223"/>
    </location>
</feature>
<sequence length="286" mass="29533">MTTTVPASMTTPASTAASTGPAAAGTFPAGERGTLWYPASGCDDKCRDGDFRRSGPVTTVVRLTGLVAVLLGGLLLTPLLRGVALRAMARGILAVLGVRTVWRGPEPRPGSLLVANHVSWLDVVAMAAILPVRMVAKHEVRAWAGIGRAAVHAGTIFIDRTRPRALPETVAEVAGALRAGSTIAIFPEGTTYCGPEQGRFRSALFQAAIDAGAPVVPVSIGYDSTEASFVGADTLGASVLRVARVRRLTLTMVAAPALRPDPGADRRVLARAAQASRAGGGYHLAA</sequence>
<dbReference type="Proteomes" id="UP001241758">
    <property type="component" value="Unassembled WGS sequence"/>
</dbReference>
<evidence type="ECO:0000256" key="4">
    <source>
        <dbReference type="ARBA" id="ARBA00023098"/>
    </source>
</evidence>
<dbReference type="Pfam" id="PF01553">
    <property type="entry name" value="Acyltransferase"/>
    <property type="match status" value="1"/>
</dbReference>
<keyword evidence="7" id="KW-1133">Transmembrane helix</keyword>
<reference evidence="9 10" key="1">
    <citation type="submission" date="2023-05" db="EMBL/GenBank/DDBJ databases">
        <title>Actinoplanes sp. NEAU-A12 genome sequencing.</title>
        <authorList>
            <person name="Wang Z.-S."/>
        </authorList>
    </citation>
    <scope>NUCLEOTIDE SEQUENCE [LARGE SCALE GENOMIC DNA]</scope>
    <source>
        <strain evidence="9 10">NEAU-A12</strain>
    </source>
</reference>
<dbReference type="SUPFAM" id="SSF69593">
    <property type="entry name" value="Glycerol-3-phosphate (1)-acyltransferase"/>
    <property type="match status" value="1"/>
</dbReference>
<keyword evidence="7" id="KW-0812">Transmembrane</keyword>
<dbReference type="EMBL" id="JASCTH010000002">
    <property type="protein sequence ID" value="MDI6097868.1"/>
    <property type="molecule type" value="Genomic_DNA"/>
</dbReference>
<dbReference type="CDD" id="cd07989">
    <property type="entry name" value="LPLAT_AGPAT-like"/>
    <property type="match status" value="1"/>
</dbReference>
<evidence type="ECO:0000313" key="10">
    <source>
        <dbReference type="Proteomes" id="UP001241758"/>
    </source>
</evidence>
<dbReference type="InterPro" id="IPR002123">
    <property type="entry name" value="Plipid/glycerol_acylTrfase"/>
</dbReference>
<proteinExistence type="predicted"/>
<protein>
    <submittedName>
        <fullName evidence="9">Lysophospholipid acyltransferase family protein</fullName>
    </submittedName>
</protein>
<keyword evidence="7" id="KW-0472">Membrane</keyword>
<comment type="pathway">
    <text evidence="1">Lipid metabolism.</text>
</comment>
<keyword evidence="3" id="KW-0808">Transferase</keyword>
<evidence type="ECO:0000256" key="1">
    <source>
        <dbReference type="ARBA" id="ARBA00005189"/>
    </source>
</evidence>
<dbReference type="GO" id="GO:0016746">
    <property type="term" value="F:acyltransferase activity"/>
    <property type="evidence" value="ECO:0007669"/>
    <property type="project" value="UniProtKB-KW"/>
</dbReference>
<dbReference type="SMART" id="SM00563">
    <property type="entry name" value="PlsC"/>
    <property type="match status" value="1"/>
</dbReference>
<feature type="region of interest" description="Disordered" evidence="6">
    <location>
        <begin position="1"/>
        <end position="24"/>
    </location>
</feature>
<evidence type="ECO:0000259" key="8">
    <source>
        <dbReference type="SMART" id="SM00563"/>
    </source>
</evidence>
<gene>
    <name evidence="9" type="ORF">QLQ12_04545</name>
</gene>
<keyword evidence="4" id="KW-0443">Lipid metabolism</keyword>